<keyword evidence="2" id="KW-1185">Reference proteome</keyword>
<reference evidence="1" key="2">
    <citation type="submission" date="2015-06" db="UniProtKB">
        <authorList>
            <consortium name="EnsemblMetazoa"/>
        </authorList>
    </citation>
    <scope>IDENTIFICATION</scope>
</reference>
<name>T1GXJ5_MEGSC</name>
<dbReference type="EMBL" id="CAQQ02382533">
    <property type="status" value="NOT_ANNOTATED_CDS"/>
    <property type="molecule type" value="Genomic_DNA"/>
</dbReference>
<evidence type="ECO:0000313" key="1">
    <source>
        <dbReference type="EnsemblMetazoa" id="MESCA008547-PA"/>
    </source>
</evidence>
<dbReference type="EnsemblMetazoa" id="MESCA008547-RA">
    <property type="protein sequence ID" value="MESCA008547-PA"/>
    <property type="gene ID" value="MESCA008547"/>
</dbReference>
<dbReference type="Proteomes" id="UP000015102">
    <property type="component" value="Unassembled WGS sequence"/>
</dbReference>
<proteinExistence type="predicted"/>
<accession>T1GXJ5</accession>
<dbReference type="AlphaFoldDB" id="T1GXJ5"/>
<dbReference type="HOGENOM" id="CLU_3406721_0_0_1"/>
<protein>
    <submittedName>
        <fullName evidence="1">Uncharacterized protein</fullName>
    </submittedName>
</protein>
<sequence length="30" mass="3519">MLPRKRLMMKSMTSSTNSLIKHILQSLFLI</sequence>
<evidence type="ECO:0000313" key="2">
    <source>
        <dbReference type="Proteomes" id="UP000015102"/>
    </source>
</evidence>
<organism evidence="1 2">
    <name type="scientific">Megaselia scalaris</name>
    <name type="common">Humpbacked fly</name>
    <name type="synonym">Phora scalaris</name>
    <dbReference type="NCBI Taxonomy" id="36166"/>
    <lineage>
        <taxon>Eukaryota</taxon>
        <taxon>Metazoa</taxon>
        <taxon>Ecdysozoa</taxon>
        <taxon>Arthropoda</taxon>
        <taxon>Hexapoda</taxon>
        <taxon>Insecta</taxon>
        <taxon>Pterygota</taxon>
        <taxon>Neoptera</taxon>
        <taxon>Endopterygota</taxon>
        <taxon>Diptera</taxon>
        <taxon>Brachycera</taxon>
        <taxon>Muscomorpha</taxon>
        <taxon>Platypezoidea</taxon>
        <taxon>Phoridae</taxon>
        <taxon>Megaseliini</taxon>
        <taxon>Megaselia</taxon>
    </lineage>
</organism>
<reference evidence="2" key="1">
    <citation type="submission" date="2013-02" db="EMBL/GenBank/DDBJ databases">
        <authorList>
            <person name="Hughes D."/>
        </authorList>
    </citation>
    <scope>NUCLEOTIDE SEQUENCE</scope>
    <source>
        <strain>Durham</strain>
        <strain evidence="2">NC isolate 2 -- Noor lab</strain>
    </source>
</reference>